<proteinExistence type="predicted"/>
<sequence>MGVARAPDWILNGGPPPPVLWAVVNLDTADLEIAQLWHDLAEAALGPMIRPAGAPRFRRSHTGRHEVKVRRRSWADMMHPSLEDAYANWGYRDDPPHGPVEYVRLNAWRHDGPYLQLSLALRLVDPSVMPAVADAVIGLVRAIGDRVDLGYGEIADRVRMGPSTDLDYALDREDEDSLRDSRRHLRGYGWVTVCPAAIAVALGGAAAMRDSGAFTDVVELATGGLLLRATRTTFDYDDDAVRRVFEAVRRVLPPGVPRQPQYETLPHLILEDAAG</sequence>
<keyword evidence="2" id="KW-1185">Reference proteome</keyword>
<evidence type="ECO:0008006" key="3">
    <source>
        <dbReference type="Google" id="ProtNLM"/>
    </source>
</evidence>
<reference evidence="2" key="1">
    <citation type="journal article" date="2019" name="Int. J. Syst. Evol. Microbiol.">
        <title>The Global Catalogue of Microorganisms (GCM) 10K type strain sequencing project: providing services to taxonomists for standard genome sequencing and annotation.</title>
        <authorList>
            <consortium name="The Broad Institute Genomics Platform"/>
            <consortium name="The Broad Institute Genome Sequencing Center for Infectious Disease"/>
            <person name="Wu L."/>
            <person name="Ma J."/>
        </authorList>
    </citation>
    <scope>NUCLEOTIDE SEQUENCE [LARGE SCALE GENOMIC DNA]</scope>
    <source>
        <strain evidence="2">TBRC 5832</strain>
    </source>
</reference>
<protein>
    <recommendedName>
        <fullName evidence="3">TIGR04255 family protein</fullName>
    </recommendedName>
</protein>
<organism evidence="1 2">
    <name type="scientific">Actinoplanes subglobosus</name>
    <dbReference type="NCBI Taxonomy" id="1547892"/>
    <lineage>
        <taxon>Bacteria</taxon>
        <taxon>Bacillati</taxon>
        <taxon>Actinomycetota</taxon>
        <taxon>Actinomycetes</taxon>
        <taxon>Micromonosporales</taxon>
        <taxon>Micromonosporaceae</taxon>
        <taxon>Actinoplanes</taxon>
    </lineage>
</organism>
<comment type="caution">
    <text evidence="1">The sequence shown here is derived from an EMBL/GenBank/DDBJ whole genome shotgun (WGS) entry which is preliminary data.</text>
</comment>
<evidence type="ECO:0000313" key="1">
    <source>
        <dbReference type="EMBL" id="MFC4066549.1"/>
    </source>
</evidence>
<evidence type="ECO:0000313" key="2">
    <source>
        <dbReference type="Proteomes" id="UP001595867"/>
    </source>
</evidence>
<dbReference type="Proteomes" id="UP001595867">
    <property type="component" value="Unassembled WGS sequence"/>
</dbReference>
<dbReference type="EMBL" id="JBHSBL010000015">
    <property type="protein sequence ID" value="MFC4066549.1"/>
    <property type="molecule type" value="Genomic_DNA"/>
</dbReference>
<gene>
    <name evidence="1" type="ORF">ACFO0C_16560</name>
</gene>
<accession>A0ABV8IUH0</accession>
<name>A0ABV8IUH0_9ACTN</name>
<dbReference type="RefSeq" id="WP_378067514.1">
    <property type="nucleotide sequence ID" value="NZ_JBHSBL010000015.1"/>
</dbReference>